<dbReference type="CDD" id="cd01530">
    <property type="entry name" value="Cdc25"/>
    <property type="match status" value="1"/>
</dbReference>
<evidence type="ECO:0000256" key="1">
    <source>
        <dbReference type="ARBA" id="ARBA00011065"/>
    </source>
</evidence>
<sequence>MEMDMEIVPGDISPVSDPFSPGPESILGAPRFVLPELGARGSPCPRNLASPGPMAVLSPVTNLAMNMNNLAVLGGQCETPKRKKNLPLLKIPSFASDASSDAGLDLDFYSPFDSLDAEQKFEKAMQDATRAVNEKMPIRRIHSLPLQLLGHSPTLKSREPDPSRYGVWTRVQDSTNKENLTDENFEFKKPSIPALRCRARSTGGSKDAFACRPNSAPALMLSPTGNPPGSPEDGSPFILRRPSLSCLHDDDDDDDGFLDGLDDVQNDSEVPLGMDSLLTAPLVAKHSTDGADSPVVRCRPRGLFRSPSMPSPAARVPLKRAERPQDENTPVRVKRRRSLAGTQISPAEREDGGPHEIQRSKSFNHSQIERMLDTDPSNVTGDFTKAPALPTVQGKHQELKYITPEIMVQAMNGQYKDLVERLFVIDCRYPYEFDGGHIKGALNLHQEEQIDNFFLQDPVLPESPEKRVLLVFHCEFSSERGPRMCRYIRERDRFMNEYPNLHYPELYILKGGYKDFFQLHKSVCEPQTYVPMHHEDFKEDLRKFRMKSRTWAGERSKRDMYSRLKKL</sequence>
<keyword evidence="5 7" id="KW-0904">Protein phosphatase</keyword>
<dbReference type="GO" id="GO:0005634">
    <property type="term" value="C:nucleus"/>
    <property type="evidence" value="ECO:0007669"/>
    <property type="project" value="TreeGrafter"/>
</dbReference>
<dbReference type="Gene3D" id="3.40.250.10">
    <property type="entry name" value="Rhodanese-like domain"/>
    <property type="match status" value="1"/>
</dbReference>
<dbReference type="InterPro" id="IPR036873">
    <property type="entry name" value="Rhodanese-like_dom_sf"/>
</dbReference>
<gene>
    <name evidence="10" type="ORF">DNTS_015176</name>
</gene>
<evidence type="ECO:0000313" key="11">
    <source>
        <dbReference type="Proteomes" id="UP000316079"/>
    </source>
</evidence>
<dbReference type="GO" id="GO:0010971">
    <property type="term" value="P:positive regulation of G2/M transition of mitotic cell cycle"/>
    <property type="evidence" value="ECO:0007669"/>
    <property type="project" value="TreeGrafter"/>
</dbReference>
<dbReference type="InterPro" id="IPR000751">
    <property type="entry name" value="MPI_Phosphatase"/>
</dbReference>
<dbReference type="FunFam" id="3.40.250.10:FF:000004">
    <property type="entry name" value="M-phase inducer phosphatase 1 isoform X1"/>
    <property type="match status" value="1"/>
</dbReference>
<evidence type="ECO:0000256" key="4">
    <source>
        <dbReference type="ARBA" id="ARBA00022801"/>
    </source>
</evidence>
<dbReference type="EMBL" id="SRMA01027180">
    <property type="protein sequence ID" value="TRY58595.1"/>
    <property type="molecule type" value="Genomic_DNA"/>
</dbReference>
<feature type="region of interest" description="Disordered" evidence="8">
    <location>
        <begin position="219"/>
        <end position="252"/>
    </location>
</feature>
<dbReference type="PANTHER" id="PTHR10828">
    <property type="entry name" value="M-PHASE INDUCER PHOSPHATASE DUAL SPECIFICITY PHOSPHATASE CDC25"/>
    <property type="match status" value="1"/>
</dbReference>
<dbReference type="PROSITE" id="PS50206">
    <property type="entry name" value="RHODANESE_3"/>
    <property type="match status" value="1"/>
</dbReference>
<evidence type="ECO:0000256" key="7">
    <source>
        <dbReference type="RuleBase" id="RU368028"/>
    </source>
</evidence>
<dbReference type="AlphaFoldDB" id="A0A553MZK2"/>
<comment type="caution">
    <text evidence="10">The sequence shown here is derived from an EMBL/GenBank/DDBJ whole genome shotgun (WGS) entry which is preliminary data.</text>
</comment>
<keyword evidence="6 7" id="KW-0131">Cell cycle</keyword>
<dbReference type="SMART" id="SM00450">
    <property type="entry name" value="RHOD"/>
    <property type="match status" value="1"/>
</dbReference>
<dbReference type="OrthoDB" id="26523at2759"/>
<dbReference type="GO" id="GO:0110032">
    <property type="term" value="P:positive regulation of G2/MI transition of meiotic cell cycle"/>
    <property type="evidence" value="ECO:0007669"/>
    <property type="project" value="TreeGrafter"/>
</dbReference>
<keyword evidence="2 7" id="KW-0132">Cell division</keyword>
<dbReference type="Pfam" id="PF00581">
    <property type="entry name" value="Rhodanese"/>
    <property type="match status" value="1"/>
</dbReference>
<evidence type="ECO:0000256" key="6">
    <source>
        <dbReference type="ARBA" id="ARBA00023306"/>
    </source>
</evidence>
<evidence type="ECO:0000313" key="10">
    <source>
        <dbReference type="EMBL" id="TRY58595.1"/>
    </source>
</evidence>
<dbReference type="STRING" id="623744.A0A553MZK2"/>
<comment type="similarity">
    <text evidence="1 7">Belongs to the MPI phosphatase family.</text>
</comment>
<dbReference type="Proteomes" id="UP000316079">
    <property type="component" value="Unassembled WGS sequence"/>
</dbReference>
<evidence type="ECO:0000256" key="5">
    <source>
        <dbReference type="ARBA" id="ARBA00022912"/>
    </source>
</evidence>
<dbReference type="GO" id="GO:0000086">
    <property type="term" value="P:G2/M transition of mitotic cell cycle"/>
    <property type="evidence" value="ECO:0007669"/>
    <property type="project" value="TreeGrafter"/>
</dbReference>
<name>A0A553MZK2_9TELE</name>
<keyword evidence="3 7" id="KW-0498">Mitosis</keyword>
<dbReference type="InterPro" id="IPR001763">
    <property type="entry name" value="Rhodanese-like_dom"/>
</dbReference>
<dbReference type="GO" id="GO:0005737">
    <property type="term" value="C:cytoplasm"/>
    <property type="evidence" value="ECO:0007669"/>
    <property type="project" value="TreeGrafter"/>
</dbReference>
<dbReference type="EC" id="3.1.3.48" evidence="7"/>
<evidence type="ECO:0000256" key="2">
    <source>
        <dbReference type="ARBA" id="ARBA00022618"/>
    </source>
</evidence>
<evidence type="ECO:0000256" key="3">
    <source>
        <dbReference type="ARBA" id="ARBA00022776"/>
    </source>
</evidence>
<comment type="function">
    <text evidence="7">Tyrosine protein phosphatase which functions as a dosage-dependent inducer of mitotic progression.</text>
</comment>
<dbReference type="SUPFAM" id="SSF52821">
    <property type="entry name" value="Rhodanese/Cell cycle control phosphatase"/>
    <property type="match status" value="1"/>
</dbReference>
<protein>
    <recommendedName>
        <fullName evidence="7">M-phase inducer phosphatase</fullName>
        <ecNumber evidence="7">3.1.3.48</ecNumber>
    </recommendedName>
</protein>
<proteinExistence type="inferred from homology"/>
<feature type="region of interest" description="Disordered" evidence="8">
    <location>
        <begin position="285"/>
        <end position="365"/>
    </location>
</feature>
<accession>A0A553MZK2</accession>
<dbReference type="PRINTS" id="PR00716">
    <property type="entry name" value="MPIPHPHTASE"/>
</dbReference>
<evidence type="ECO:0000256" key="8">
    <source>
        <dbReference type="SAM" id="MobiDB-lite"/>
    </source>
</evidence>
<keyword evidence="11" id="KW-1185">Reference proteome</keyword>
<organism evidence="10 11">
    <name type="scientific">Danionella cerebrum</name>
    <dbReference type="NCBI Taxonomy" id="2873325"/>
    <lineage>
        <taxon>Eukaryota</taxon>
        <taxon>Metazoa</taxon>
        <taxon>Chordata</taxon>
        <taxon>Craniata</taxon>
        <taxon>Vertebrata</taxon>
        <taxon>Euteleostomi</taxon>
        <taxon>Actinopterygii</taxon>
        <taxon>Neopterygii</taxon>
        <taxon>Teleostei</taxon>
        <taxon>Ostariophysi</taxon>
        <taxon>Cypriniformes</taxon>
        <taxon>Danionidae</taxon>
        <taxon>Danioninae</taxon>
        <taxon>Danionella</taxon>
    </lineage>
</organism>
<dbReference type="GO" id="GO:0004725">
    <property type="term" value="F:protein tyrosine phosphatase activity"/>
    <property type="evidence" value="ECO:0007669"/>
    <property type="project" value="UniProtKB-UniRule"/>
</dbReference>
<reference evidence="10 11" key="1">
    <citation type="journal article" date="2019" name="Sci. Data">
        <title>Hybrid genome assembly and annotation of Danionella translucida.</title>
        <authorList>
            <person name="Kadobianskyi M."/>
            <person name="Schulze L."/>
            <person name="Schuelke M."/>
            <person name="Judkewitz B."/>
        </authorList>
    </citation>
    <scope>NUCLEOTIDE SEQUENCE [LARGE SCALE GENOMIC DNA]</scope>
    <source>
        <strain evidence="10 11">Bolton</strain>
    </source>
</reference>
<dbReference type="Pfam" id="PF06617">
    <property type="entry name" value="M-inducer_phosp"/>
    <property type="match status" value="1"/>
</dbReference>
<evidence type="ECO:0000259" key="9">
    <source>
        <dbReference type="PROSITE" id="PS50206"/>
    </source>
</evidence>
<feature type="domain" description="Rhodanese" evidence="9">
    <location>
        <begin position="418"/>
        <end position="525"/>
    </location>
</feature>
<dbReference type="PANTHER" id="PTHR10828:SF76">
    <property type="entry name" value="M-PHASE INDUCER PHOSPHATASE"/>
    <property type="match status" value="1"/>
</dbReference>
<dbReference type="GO" id="GO:0051301">
    <property type="term" value="P:cell division"/>
    <property type="evidence" value="ECO:0007669"/>
    <property type="project" value="UniProtKB-UniRule"/>
</dbReference>
<feature type="compositionally biased region" description="Basic and acidic residues" evidence="8">
    <location>
        <begin position="347"/>
        <end position="359"/>
    </location>
</feature>
<comment type="catalytic activity">
    <reaction evidence="7">
        <text>O-phospho-L-tyrosyl-[protein] + H2O = L-tyrosyl-[protein] + phosphate</text>
        <dbReference type="Rhea" id="RHEA:10684"/>
        <dbReference type="Rhea" id="RHEA-COMP:10136"/>
        <dbReference type="Rhea" id="RHEA-COMP:20101"/>
        <dbReference type="ChEBI" id="CHEBI:15377"/>
        <dbReference type="ChEBI" id="CHEBI:43474"/>
        <dbReference type="ChEBI" id="CHEBI:46858"/>
        <dbReference type="ChEBI" id="CHEBI:61978"/>
        <dbReference type="EC" id="3.1.3.48"/>
    </reaction>
</comment>
<keyword evidence="4 7" id="KW-0378">Hydrolase</keyword>